<protein>
    <recommendedName>
        <fullName evidence="3">NIF system FeS cluster assembly NifU C-terminal domain-containing protein</fullName>
    </recommendedName>
</protein>
<accession>A0A382YKI0</accession>
<reference evidence="4" key="1">
    <citation type="submission" date="2018-05" db="EMBL/GenBank/DDBJ databases">
        <authorList>
            <person name="Lanie J.A."/>
            <person name="Ng W.-L."/>
            <person name="Kazmierczak K.M."/>
            <person name="Andrzejewski T.M."/>
            <person name="Davidsen T.M."/>
            <person name="Wayne K.J."/>
            <person name="Tettelin H."/>
            <person name="Glass J.I."/>
            <person name="Rusch D."/>
            <person name="Podicherti R."/>
            <person name="Tsui H.-C.T."/>
            <person name="Winkler M.E."/>
        </authorList>
    </citation>
    <scope>NUCLEOTIDE SEQUENCE</scope>
</reference>
<dbReference type="GO" id="GO:0005506">
    <property type="term" value="F:iron ion binding"/>
    <property type="evidence" value="ECO:0007669"/>
    <property type="project" value="InterPro"/>
</dbReference>
<evidence type="ECO:0000256" key="2">
    <source>
        <dbReference type="SAM" id="MobiDB-lite"/>
    </source>
</evidence>
<comment type="similarity">
    <text evidence="1">Belongs to the NifU family.</text>
</comment>
<feature type="region of interest" description="Disordered" evidence="2">
    <location>
        <begin position="79"/>
        <end position="113"/>
    </location>
</feature>
<dbReference type="PANTHER" id="PTHR11178">
    <property type="entry name" value="IRON-SULFUR CLUSTER SCAFFOLD PROTEIN NFU-RELATED"/>
    <property type="match status" value="1"/>
</dbReference>
<dbReference type="SUPFAM" id="SSF117916">
    <property type="entry name" value="Fe-S cluster assembly (FSCA) domain-like"/>
    <property type="match status" value="1"/>
</dbReference>
<dbReference type="Pfam" id="PF01106">
    <property type="entry name" value="NifU"/>
    <property type="match status" value="1"/>
</dbReference>
<dbReference type="Gene3D" id="3.30.300.130">
    <property type="entry name" value="Fe-S cluster assembly (FSCA)"/>
    <property type="match status" value="1"/>
</dbReference>
<dbReference type="InterPro" id="IPR034904">
    <property type="entry name" value="FSCA_dom_sf"/>
</dbReference>
<dbReference type="InterPro" id="IPR001075">
    <property type="entry name" value="NIF_FeS_clus_asmbl_NifU_C"/>
</dbReference>
<evidence type="ECO:0000259" key="3">
    <source>
        <dbReference type="Pfam" id="PF01106"/>
    </source>
</evidence>
<gene>
    <name evidence="4" type="ORF">METZ01_LOCUS436661</name>
</gene>
<dbReference type="GO" id="GO:0051536">
    <property type="term" value="F:iron-sulfur cluster binding"/>
    <property type="evidence" value="ECO:0007669"/>
    <property type="project" value="InterPro"/>
</dbReference>
<dbReference type="AlphaFoldDB" id="A0A382YKI0"/>
<dbReference type="EMBL" id="UINC01176603">
    <property type="protein sequence ID" value="SVD83807.1"/>
    <property type="molecule type" value="Genomic_DNA"/>
</dbReference>
<dbReference type="GO" id="GO:0005739">
    <property type="term" value="C:mitochondrion"/>
    <property type="evidence" value="ECO:0007669"/>
    <property type="project" value="TreeGrafter"/>
</dbReference>
<evidence type="ECO:0000256" key="1">
    <source>
        <dbReference type="ARBA" id="ARBA00006420"/>
    </source>
</evidence>
<name>A0A382YKI0_9ZZZZ</name>
<dbReference type="GO" id="GO:0016226">
    <property type="term" value="P:iron-sulfur cluster assembly"/>
    <property type="evidence" value="ECO:0007669"/>
    <property type="project" value="InterPro"/>
</dbReference>
<evidence type="ECO:0000313" key="4">
    <source>
        <dbReference type="EMBL" id="SVD83807.1"/>
    </source>
</evidence>
<proteinExistence type="inferred from homology"/>
<sequence>MKTKEELLKQIDEVMEQYVVPNVAQHGGQVNVLNFDEETGILHMQMSGSCSGCASSTETLKLGIESTLMHFIPEIKGITSEDDPMFNDPYYSSDPSGLYGGFPPDYDDDLKND</sequence>
<organism evidence="4">
    <name type="scientific">marine metagenome</name>
    <dbReference type="NCBI Taxonomy" id="408172"/>
    <lineage>
        <taxon>unclassified sequences</taxon>
        <taxon>metagenomes</taxon>
        <taxon>ecological metagenomes</taxon>
    </lineage>
</organism>
<dbReference type="PANTHER" id="PTHR11178:SF1">
    <property type="entry name" value="NFU1 IRON-SULFUR CLUSTER SCAFFOLD HOMOLOG, MITOCHONDRIAL"/>
    <property type="match status" value="1"/>
</dbReference>
<feature type="domain" description="NIF system FeS cluster assembly NifU C-terminal" evidence="3">
    <location>
        <begin position="11"/>
        <end position="78"/>
    </location>
</feature>